<sequence>MDAVQAEPKPQPSAHPLIGVPGQLWGMARVPHGLVAAAARHHRRHSPSRLPQSSCLAPRSTDTLGLPRKAGSFRLRSVRKRTDAKPLAGRSERRCSAGAALPAGAGAGAAAGAAGSREREPLTSPDRSRARSRRHRQRVRAARRPVTSRARLGVPPRPPGSRGDRRIIATTHPPRRAEGFSFTAPMALPPPDPQFVLRGTSAPVHTLHFSCGGPEPDIPLLFSGSENGFIHVWNLKTHRVDTALDGHGRKSVYCVETMGGKDRLLSQGRDQRICLWDLAEGRTSVTDSVFTEHVGFCRCSLLKVAQGRWLIAMAARSLEEVQILELPSKTSVCTLKPEVGAKLGMPMCLKLWQLSCGSQPVLLAGYEDGSIVLWNVPMGKALSRLICHQEPVMSLDFDSEKAKGISGSSEKVLSIWSLNEQQNLQVYKTHELVNAGISDITIRPDKKILATAGWDHRIRIFGWKKLKPLAVLDYHTATVHCVSFSDHSNPRDRLLAAGSKDQRISVWSIYAQT</sequence>
<dbReference type="PROSITE" id="PS50294">
    <property type="entry name" value="WD_REPEATS_REGION"/>
    <property type="match status" value="1"/>
</dbReference>
<dbReference type="Proteomes" id="UP000007754">
    <property type="component" value="Chromosome 15"/>
</dbReference>
<protein>
    <submittedName>
        <fullName evidence="5">G protein subunit beta 1 like</fullName>
    </submittedName>
</protein>
<feature type="compositionally biased region" description="Low complexity" evidence="4">
    <location>
        <begin position="97"/>
        <end position="115"/>
    </location>
</feature>
<dbReference type="Gene3D" id="2.130.10.10">
    <property type="entry name" value="YVTN repeat-like/Quinoprotein amine dehydrogenase"/>
    <property type="match status" value="2"/>
</dbReference>
<feature type="region of interest" description="Disordered" evidence="4">
    <location>
        <begin position="38"/>
        <end position="167"/>
    </location>
</feature>
<gene>
    <name evidence="5" type="primary">GNB1L</name>
</gene>
<reference evidence="5" key="3">
    <citation type="submission" date="2025-09" db="UniProtKB">
        <authorList>
            <consortium name="Ensembl"/>
        </authorList>
    </citation>
    <scope>IDENTIFICATION</scope>
</reference>
<keyword evidence="2" id="KW-0677">Repeat</keyword>
<organism evidence="5 6">
    <name type="scientific">Taeniopygia guttata</name>
    <name type="common">Zebra finch</name>
    <name type="synonym">Poephila guttata</name>
    <dbReference type="NCBI Taxonomy" id="59729"/>
    <lineage>
        <taxon>Eukaryota</taxon>
        <taxon>Metazoa</taxon>
        <taxon>Chordata</taxon>
        <taxon>Craniata</taxon>
        <taxon>Vertebrata</taxon>
        <taxon>Euteleostomi</taxon>
        <taxon>Archelosauria</taxon>
        <taxon>Archosauria</taxon>
        <taxon>Dinosauria</taxon>
        <taxon>Saurischia</taxon>
        <taxon>Theropoda</taxon>
        <taxon>Coelurosauria</taxon>
        <taxon>Aves</taxon>
        <taxon>Neognathae</taxon>
        <taxon>Neoaves</taxon>
        <taxon>Telluraves</taxon>
        <taxon>Australaves</taxon>
        <taxon>Passeriformes</taxon>
        <taxon>Passeroidea</taxon>
        <taxon>Estrildidae</taxon>
        <taxon>Estrildinae</taxon>
        <taxon>Taeniopygia</taxon>
    </lineage>
</organism>
<evidence type="ECO:0000256" key="3">
    <source>
        <dbReference type="PROSITE-ProRule" id="PRU00221"/>
    </source>
</evidence>
<dbReference type="Pfam" id="PF00400">
    <property type="entry name" value="WD40"/>
    <property type="match status" value="4"/>
</dbReference>
<evidence type="ECO:0000313" key="6">
    <source>
        <dbReference type="Proteomes" id="UP000007754"/>
    </source>
</evidence>
<dbReference type="SUPFAM" id="SSF50978">
    <property type="entry name" value="WD40 repeat-like"/>
    <property type="match status" value="1"/>
</dbReference>
<dbReference type="InterPro" id="IPR036322">
    <property type="entry name" value="WD40_repeat_dom_sf"/>
</dbReference>
<feature type="compositionally biased region" description="Basic and acidic residues" evidence="4">
    <location>
        <begin position="80"/>
        <end position="95"/>
    </location>
</feature>
<evidence type="ECO:0000256" key="2">
    <source>
        <dbReference type="ARBA" id="ARBA00022737"/>
    </source>
</evidence>
<feature type="compositionally biased region" description="Basic and acidic residues" evidence="4">
    <location>
        <begin position="116"/>
        <end position="129"/>
    </location>
</feature>
<keyword evidence="6" id="KW-1185">Reference proteome</keyword>
<dbReference type="PANTHER" id="PTHR19854:SF1">
    <property type="entry name" value="GUANINE NUCLEOTIDE-BINDING PROTEIN SUBUNIT BETA-LIKE PROTEIN 1"/>
    <property type="match status" value="1"/>
</dbReference>
<name>A0A674GLZ0_TAEGU</name>
<dbReference type="AlphaFoldDB" id="A0A674GLZ0"/>
<dbReference type="InterPro" id="IPR001680">
    <property type="entry name" value="WD40_rpt"/>
</dbReference>
<dbReference type="GeneTree" id="ENSGT00390000018606"/>
<proteinExistence type="predicted"/>
<evidence type="ECO:0000256" key="1">
    <source>
        <dbReference type="ARBA" id="ARBA00022574"/>
    </source>
</evidence>
<dbReference type="Ensembl" id="ENSTGUT00000036954.1">
    <property type="protein sequence ID" value="ENSTGUP00000023863.1"/>
    <property type="gene ID" value="ENSTGUG00000029275.1"/>
</dbReference>
<accession>A0A674GLZ0</accession>
<dbReference type="PANTHER" id="PTHR19854">
    <property type="entry name" value="TRANSDUCIN BETA-LIKE 3"/>
    <property type="match status" value="1"/>
</dbReference>
<keyword evidence="1 3" id="KW-0853">WD repeat</keyword>
<evidence type="ECO:0000256" key="4">
    <source>
        <dbReference type="SAM" id="MobiDB-lite"/>
    </source>
</evidence>
<reference evidence="5 6" key="1">
    <citation type="journal article" date="2010" name="Nature">
        <title>The genome of a songbird.</title>
        <authorList>
            <person name="Warren W.C."/>
            <person name="Clayton D.F."/>
            <person name="Ellegren H."/>
            <person name="Arnold A.P."/>
            <person name="Hillier L.W."/>
            <person name="Kunstner A."/>
            <person name="Searle S."/>
            <person name="White S."/>
            <person name="Vilella A.J."/>
            <person name="Fairley S."/>
            <person name="Heger A."/>
            <person name="Kong L."/>
            <person name="Ponting C.P."/>
            <person name="Jarvis E.D."/>
            <person name="Mello C.V."/>
            <person name="Minx P."/>
            <person name="Lovell P."/>
            <person name="Velho T.A."/>
            <person name="Ferris M."/>
            <person name="Balakrishnan C.N."/>
            <person name="Sinha S."/>
            <person name="Blatti C."/>
            <person name="London S.E."/>
            <person name="Li Y."/>
            <person name="Lin Y.C."/>
            <person name="George J."/>
            <person name="Sweedler J."/>
            <person name="Southey B."/>
            <person name="Gunaratne P."/>
            <person name="Watson M."/>
            <person name="Nam K."/>
            <person name="Backstrom N."/>
            <person name="Smeds L."/>
            <person name="Nabholz B."/>
            <person name="Itoh Y."/>
            <person name="Whitney O."/>
            <person name="Pfenning A.R."/>
            <person name="Howard J."/>
            <person name="Volker M."/>
            <person name="Skinner B.M."/>
            <person name="Griffin D.K."/>
            <person name="Ye L."/>
            <person name="McLaren W.M."/>
            <person name="Flicek P."/>
            <person name="Quesada V."/>
            <person name="Velasco G."/>
            <person name="Lopez-Otin C."/>
            <person name="Puente X.S."/>
            <person name="Olender T."/>
            <person name="Lancet D."/>
            <person name="Smit A.F."/>
            <person name="Hubley R."/>
            <person name="Konkel M.K."/>
            <person name="Walker J.A."/>
            <person name="Batzer M.A."/>
            <person name="Gu W."/>
            <person name="Pollock D.D."/>
            <person name="Chen L."/>
            <person name="Cheng Z."/>
            <person name="Eichler E.E."/>
            <person name="Stapley J."/>
            <person name="Slate J."/>
            <person name="Ekblom R."/>
            <person name="Birkhead T."/>
            <person name="Burke T."/>
            <person name="Burt D."/>
            <person name="Scharff C."/>
            <person name="Adam I."/>
            <person name="Richard H."/>
            <person name="Sultan M."/>
            <person name="Soldatov A."/>
            <person name="Lehrach H."/>
            <person name="Edwards S.V."/>
            <person name="Yang S.P."/>
            <person name="Li X."/>
            <person name="Graves T."/>
            <person name="Fulton L."/>
            <person name="Nelson J."/>
            <person name="Chinwalla A."/>
            <person name="Hou S."/>
            <person name="Mardis E.R."/>
            <person name="Wilson R.K."/>
        </authorList>
    </citation>
    <scope>NUCLEOTIDE SEQUENCE [LARGE SCALE GENOMIC DNA]</scope>
</reference>
<reference evidence="5" key="2">
    <citation type="submission" date="2025-08" db="UniProtKB">
        <authorList>
            <consortium name="Ensembl"/>
        </authorList>
    </citation>
    <scope>IDENTIFICATION</scope>
</reference>
<feature type="compositionally biased region" description="Polar residues" evidence="4">
    <location>
        <begin position="49"/>
        <end position="63"/>
    </location>
</feature>
<dbReference type="OMA" id="YQRQSMQ"/>
<dbReference type="InParanoid" id="A0A674GLZ0"/>
<feature type="repeat" description="WD" evidence="3">
    <location>
        <begin position="385"/>
        <end position="426"/>
    </location>
</feature>
<dbReference type="SMART" id="SM00320">
    <property type="entry name" value="WD40"/>
    <property type="match status" value="6"/>
</dbReference>
<dbReference type="InterPro" id="IPR015943">
    <property type="entry name" value="WD40/YVTN_repeat-like_dom_sf"/>
</dbReference>
<evidence type="ECO:0000313" key="5">
    <source>
        <dbReference type="Ensembl" id="ENSTGUP00000023863.1"/>
    </source>
</evidence>
<dbReference type="PROSITE" id="PS50082">
    <property type="entry name" value="WD_REPEATS_2"/>
    <property type="match status" value="2"/>
</dbReference>
<feature type="compositionally biased region" description="Basic residues" evidence="4">
    <location>
        <begin position="130"/>
        <end position="143"/>
    </location>
</feature>
<feature type="repeat" description="WD" evidence="3">
    <location>
        <begin position="472"/>
        <end position="513"/>
    </location>
</feature>